<keyword evidence="3" id="KW-0547">Nucleotide-binding</keyword>
<feature type="domain" description="ABC transmembrane type-1" evidence="9">
    <location>
        <begin position="32"/>
        <end position="314"/>
    </location>
</feature>
<keyword evidence="4 10" id="KW-0067">ATP-binding</keyword>
<dbReference type="RefSeq" id="WP_331256426.1">
    <property type="nucleotide sequence ID" value="NZ_CP133270.1"/>
</dbReference>
<gene>
    <name evidence="10" type="ORF">Bealeia1_00020</name>
</gene>
<dbReference type="Pfam" id="PF00664">
    <property type="entry name" value="ABC_membrane"/>
    <property type="match status" value="1"/>
</dbReference>
<dbReference type="PROSITE" id="PS00211">
    <property type="entry name" value="ABC_TRANSPORTER_1"/>
    <property type="match status" value="1"/>
</dbReference>
<dbReference type="PROSITE" id="PS50929">
    <property type="entry name" value="ABC_TM1F"/>
    <property type="match status" value="1"/>
</dbReference>
<dbReference type="InterPro" id="IPR003439">
    <property type="entry name" value="ABC_transporter-like_ATP-bd"/>
</dbReference>
<keyword evidence="6 7" id="KW-0472">Membrane</keyword>
<dbReference type="InterPro" id="IPR039421">
    <property type="entry name" value="Type_1_exporter"/>
</dbReference>
<dbReference type="Gene3D" id="3.40.50.300">
    <property type="entry name" value="P-loop containing nucleotide triphosphate hydrolases"/>
    <property type="match status" value="1"/>
</dbReference>
<dbReference type="Pfam" id="PF00005">
    <property type="entry name" value="ABC_tran"/>
    <property type="match status" value="1"/>
</dbReference>
<feature type="transmembrane region" description="Helical" evidence="7">
    <location>
        <begin position="67"/>
        <end position="84"/>
    </location>
</feature>
<evidence type="ECO:0000256" key="6">
    <source>
        <dbReference type="ARBA" id="ARBA00023136"/>
    </source>
</evidence>
<organism evidence="10 11">
    <name type="scientific">Candidatus Bealeia paramacronuclearis</name>
    <dbReference type="NCBI Taxonomy" id="1921001"/>
    <lineage>
        <taxon>Bacteria</taxon>
        <taxon>Pseudomonadati</taxon>
        <taxon>Pseudomonadota</taxon>
        <taxon>Alphaproteobacteria</taxon>
        <taxon>Holosporales</taxon>
        <taxon>Holosporaceae</taxon>
        <taxon>Candidatus Bealeia</taxon>
    </lineage>
</organism>
<evidence type="ECO:0000256" key="3">
    <source>
        <dbReference type="ARBA" id="ARBA00022741"/>
    </source>
</evidence>
<keyword evidence="11" id="KW-1185">Reference proteome</keyword>
<keyword evidence="2 7" id="KW-0812">Transmembrane</keyword>
<keyword evidence="5 7" id="KW-1133">Transmembrane helix</keyword>
<dbReference type="PANTHER" id="PTHR43394:SF1">
    <property type="entry name" value="ATP-BINDING CASSETTE SUB-FAMILY B MEMBER 10, MITOCHONDRIAL"/>
    <property type="match status" value="1"/>
</dbReference>
<dbReference type="InterPro" id="IPR036640">
    <property type="entry name" value="ABC1_TM_sf"/>
</dbReference>
<sequence>MALLKSLSDKSTRPLVERLWREHISKYKKIIFFGLFCMGISASMTAALAKMLEPLFDDVFFVRNEDMLWIVAATVFTVFVLKGLSGFGDSMSMVYVGQKIIADIQKRLFSHFLDSDLAYFHARSSGELVSRFTNDVNMMRSAVTNSLTSLGKDTLSLIFLVGLMFYQDFNLAAIAFFVFPVAILPIVKIGKKMRKVSGNTQVEMATFNILLNQVFQGVRIVKSYAMESYERGRANVVIDTLCQLVIKSGRTRAASHPIMETLGGIAIVTVILYGGLQVIHGDRTTGTFISFITALLLAYEPLKRIANLNANLQEGLAAAVRVFEALDMKPTLKDKKDAQLLLVAKGNIEISKVSFNYPSGKKALMDINIKIPGGKRIALVGPSGGGKSTLMNMIPRFYDVNEGKITIDGLDIRDVTMSSLRSQIALVSQEVILFDDTVRANIAYGRMGAKEEDIVKAATLAAAHEFILALPQGYDTIVGEQGIRLSGGQRQRLSIARAMLKNAPVLLLDEATSALDTESERQVQAALNRLMEGRTTLVIAHRLSTVMDADSIYVIEDGRVTEVGKHEDLMKNKKTYARLVEMQFAGETQQKAS</sequence>
<dbReference type="InterPro" id="IPR017871">
    <property type="entry name" value="ABC_transporter-like_CS"/>
</dbReference>
<dbReference type="InterPro" id="IPR003593">
    <property type="entry name" value="AAA+_ATPase"/>
</dbReference>
<feature type="domain" description="ABC transporter" evidence="8">
    <location>
        <begin position="348"/>
        <end position="582"/>
    </location>
</feature>
<dbReference type="GO" id="GO:0005524">
    <property type="term" value="F:ATP binding"/>
    <property type="evidence" value="ECO:0007669"/>
    <property type="project" value="UniProtKB-KW"/>
</dbReference>
<protein>
    <submittedName>
        <fullName evidence="10">ABC transporter ATP-binding/permease protein</fullName>
    </submittedName>
</protein>
<evidence type="ECO:0000313" key="11">
    <source>
        <dbReference type="Proteomes" id="UP001330434"/>
    </source>
</evidence>
<dbReference type="SUPFAM" id="SSF52540">
    <property type="entry name" value="P-loop containing nucleoside triphosphate hydrolases"/>
    <property type="match status" value="1"/>
</dbReference>
<dbReference type="SMART" id="SM00382">
    <property type="entry name" value="AAA"/>
    <property type="match status" value="1"/>
</dbReference>
<evidence type="ECO:0000259" key="8">
    <source>
        <dbReference type="PROSITE" id="PS50893"/>
    </source>
</evidence>
<feature type="transmembrane region" description="Helical" evidence="7">
    <location>
        <begin position="171"/>
        <end position="187"/>
    </location>
</feature>
<dbReference type="CDD" id="cd18552">
    <property type="entry name" value="ABC_6TM_MsbA_like"/>
    <property type="match status" value="1"/>
</dbReference>
<name>A0ABZ2BZZ8_9PROT</name>
<dbReference type="InterPro" id="IPR011527">
    <property type="entry name" value="ABC1_TM_dom"/>
</dbReference>
<evidence type="ECO:0000259" key="9">
    <source>
        <dbReference type="PROSITE" id="PS50929"/>
    </source>
</evidence>
<evidence type="ECO:0000256" key="1">
    <source>
        <dbReference type="ARBA" id="ARBA00004651"/>
    </source>
</evidence>
<dbReference type="Proteomes" id="UP001330434">
    <property type="component" value="Chromosome"/>
</dbReference>
<dbReference type="PANTHER" id="PTHR43394">
    <property type="entry name" value="ATP-DEPENDENT PERMEASE MDL1, MITOCHONDRIAL"/>
    <property type="match status" value="1"/>
</dbReference>
<evidence type="ECO:0000256" key="2">
    <source>
        <dbReference type="ARBA" id="ARBA00022692"/>
    </source>
</evidence>
<evidence type="ECO:0000313" key="10">
    <source>
        <dbReference type="EMBL" id="WVX65854.1"/>
    </source>
</evidence>
<dbReference type="Gene3D" id="1.20.1560.10">
    <property type="entry name" value="ABC transporter type 1, transmembrane domain"/>
    <property type="match status" value="1"/>
</dbReference>
<feature type="transmembrane region" description="Helical" evidence="7">
    <location>
        <begin position="258"/>
        <end position="279"/>
    </location>
</feature>
<dbReference type="SUPFAM" id="SSF90123">
    <property type="entry name" value="ABC transporter transmembrane region"/>
    <property type="match status" value="1"/>
</dbReference>
<evidence type="ECO:0000256" key="5">
    <source>
        <dbReference type="ARBA" id="ARBA00022989"/>
    </source>
</evidence>
<proteinExistence type="predicted"/>
<dbReference type="InterPro" id="IPR027417">
    <property type="entry name" value="P-loop_NTPase"/>
</dbReference>
<accession>A0ABZ2BZZ8</accession>
<evidence type="ECO:0000256" key="7">
    <source>
        <dbReference type="SAM" id="Phobius"/>
    </source>
</evidence>
<dbReference type="PROSITE" id="PS50893">
    <property type="entry name" value="ABC_TRANSPORTER_2"/>
    <property type="match status" value="1"/>
</dbReference>
<reference evidence="10 11" key="1">
    <citation type="journal article" date="2024" name="Environ. Microbiol.">
        <title>Novel evolutionary insights on the interactions of the Holosporales (Alphaproteobacteria) with eukaryotic hosts from comparative genomics.</title>
        <authorList>
            <person name="Giovannini M."/>
            <person name="Petroni G."/>
            <person name="Castelli M."/>
        </authorList>
    </citation>
    <scope>NUCLEOTIDE SEQUENCE [LARGE SCALE GENOMIC DNA]</scope>
    <source>
        <strain evidence="10 11">US_Bl 15I1</strain>
    </source>
</reference>
<feature type="transmembrane region" description="Helical" evidence="7">
    <location>
        <begin position="30"/>
        <end position="52"/>
    </location>
</feature>
<comment type="subcellular location">
    <subcellularLocation>
        <location evidence="1">Cell membrane</location>
        <topology evidence="1">Multi-pass membrane protein</topology>
    </subcellularLocation>
</comment>
<evidence type="ECO:0000256" key="4">
    <source>
        <dbReference type="ARBA" id="ARBA00022840"/>
    </source>
</evidence>
<feature type="transmembrane region" description="Helical" evidence="7">
    <location>
        <begin position="147"/>
        <end position="165"/>
    </location>
</feature>
<dbReference type="EMBL" id="CP133270">
    <property type="protein sequence ID" value="WVX65854.1"/>
    <property type="molecule type" value="Genomic_DNA"/>
</dbReference>